<dbReference type="CDD" id="cd00637">
    <property type="entry name" value="7tm_classA_rhodopsin-like"/>
    <property type="match status" value="1"/>
</dbReference>
<feature type="transmembrane region" description="Helical" evidence="2">
    <location>
        <begin position="7"/>
        <end position="26"/>
    </location>
</feature>
<dbReference type="AlphaFoldDB" id="A0A3P7X4Y5"/>
<dbReference type="PANTHER" id="PTHR23017:SF44">
    <property type="entry name" value="G-PROTEIN COUPLED RECEPTORS FAMILY 1 PROFILE DOMAIN-CONTAINING PROTEIN"/>
    <property type="match status" value="1"/>
</dbReference>
<reference evidence="4 5" key="1">
    <citation type="submission" date="2018-11" db="EMBL/GenBank/DDBJ databases">
        <authorList>
            <consortium name="Pathogen Informatics"/>
        </authorList>
    </citation>
    <scope>NUCLEOTIDE SEQUENCE [LARGE SCALE GENOMIC DNA]</scope>
</reference>
<protein>
    <submittedName>
        <fullName evidence="6">7TM_GPCR_Srx domain-containing protein</fullName>
    </submittedName>
</protein>
<organism evidence="4">
    <name type="scientific">Heligmosomoides polygyrus</name>
    <name type="common">Parasitic roundworm</name>
    <dbReference type="NCBI Taxonomy" id="6339"/>
    <lineage>
        <taxon>Eukaryota</taxon>
        <taxon>Metazoa</taxon>
        <taxon>Ecdysozoa</taxon>
        <taxon>Nematoda</taxon>
        <taxon>Chromadorea</taxon>
        <taxon>Rhabditida</taxon>
        <taxon>Rhabditina</taxon>
        <taxon>Rhabditomorpha</taxon>
        <taxon>Strongyloidea</taxon>
        <taxon>Heligmosomidae</taxon>
        <taxon>Heligmosomoides</taxon>
    </lineage>
</organism>
<dbReference type="InterPro" id="IPR019430">
    <property type="entry name" value="7TM_GPCR_serpentine_rcpt_Srx"/>
</dbReference>
<dbReference type="EMBL" id="UZAH01025658">
    <property type="protein sequence ID" value="VDO68126.1"/>
    <property type="molecule type" value="Genomic_DNA"/>
</dbReference>
<keyword evidence="2" id="KW-0472">Membrane</keyword>
<sequence length="247" mass="27743">MKAFSRYCGIILMACFESTLYCHLLISVNRFCAIYFPLHNSKVLTPRVTTCLIIVALVIIFLQLLFYYILGGCAFVYVDDYWHFTLISTPTCINGVPWVSSLEKLLSLVFLVLAIDFITLSRVHIYNRQVFGSDPVENRCCTLLHRQDGVSDLGRENRGNDVSIRRKMAWGPVDVAIEEIGVEVVDDHLHGPSGRSDGSVRTSESDHLGLEDGEVPASIADAQPCLCCFSQHFRPSLLETFLYRLSA</sequence>
<evidence type="ECO:0000256" key="1">
    <source>
        <dbReference type="SAM" id="MobiDB-lite"/>
    </source>
</evidence>
<dbReference type="Proteomes" id="UP000050761">
    <property type="component" value="Unassembled WGS sequence"/>
</dbReference>
<evidence type="ECO:0000259" key="3">
    <source>
        <dbReference type="Pfam" id="PF10328"/>
    </source>
</evidence>
<dbReference type="OrthoDB" id="5892546at2759"/>
<evidence type="ECO:0000256" key="2">
    <source>
        <dbReference type="SAM" id="Phobius"/>
    </source>
</evidence>
<evidence type="ECO:0000313" key="6">
    <source>
        <dbReference type="WBParaSite" id="HPBE_0000640901-mRNA-1"/>
    </source>
</evidence>
<feature type="region of interest" description="Disordered" evidence="1">
    <location>
        <begin position="188"/>
        <end position="207"/>
    </location>
</feature>
<feature type="domain" description="7TM GPCR serpentine receptor class x (Srx)" evidence="3">
    <location>
        <begin position="3"/>
        <end position="130"/>
    </location>
</feature>
<evidence type="ECO:0000313" key="5">
    <source>
        <dbReference type="Proteomes" id="UP000050761"/>
    </source>
</evidence>
<feature type="transmembrane region" description="Helical" evidence="2">
    <location>
        <begin position="46"/>
        <end position="69"/>
    </location>
</feature>
<proteinExistence type="predicted"/>
<gene>
    <name evidence="4" type="ORF">HPBE_LOCUS6410</name>
</gene>
<accession>A0A3P7X4Y5</accession>
<reference evidence="6" key="2">
    <citation type="submission" date="2019-09" db="UniProtKB">
        <authorList>
            <consortium name="WormBaseParasite"/>
        </authorList>
    </citation>
    <scope>IDENTIFICATION</scope>
</reference>
<keyword evidence="5" id="KW-1185">Reference proteome</keyword>
<dbReference type="SUPFAM" id="SSF81321">
    <property type="entry name" value="Family A G protein-coupled receptor-like"/>
    <property type="match status" value="1"/>
</dbReference>
<dbReference type="WBParaSite" id="HPBE_0000640901-mRNA-1">
    <property type="protein sequence ID" value="HPBE_0000640901-mRNA-1"/>
    <property type="gene ID" value="HPBE_0000640901"/>
</dbReference>
<dbReference type="Pfam" id="PF10328">
    <property type="entry name" value="7TM_GPCR_Srx"/>
    <property type="match status" value="1"/>
</dbReference>
<dbReference type="Gene3D" id="1.20.1070.10">
    <property type="entry name" value="Rhodopsin 7-helix transmembrane proteins"/>
    <property type="match status" value="1"/>
</dbReference>
<keyword evidence="2" id="KW-1133">Transmembrane helix</keyword>
<keyword evidence="2" id="KW-0812">Transmembrane</keyword>
<name>A0A3P7X4Y5_HELPZ</name>
<dbReference type="PANTHER" id="PTHR23017">
    <property type="entry name" value="SERPENTINE RECEPTOR, CLASS X"/>
    <property type="match status" value="1"/>
</dbReference>
<evidence type="ECO:0000313" key="4">
    <source>
        <dbReference type="EMBL" id="VDO68126.1"/>
    </source>
</evidence>